<dbReference type="EMBL" id="JBEZAE010000004">
    <property type="protein sequence ID" value="MEU7070238.1"/>
    <property type="molecule type" value="Genomic_DNA"/>
</dbReference>
<evidence type="ECO:0000313" key="3">
    <source>
        <dbReference type="Proteomes" id="UP001551329"/>
    </source>
</evidence>
<evidence type="ECO:0000313" key="2">
    <source>
        <dbReference type="EMBL" id="MEU7070238.1"/>
    </source>
</evidence>
<accession>A0ABV3C6V5</accession>
<name>A0ABV3C6V5_9ACTN</name>
<comment type="caution">
    <text evidence="2">The sequence shown here is derived from an EMBL/GenBank/DDBJ whole genome shotgun (WGS) entry which is preliminary data.</text>
</comment>
<proteinExistence type="predicted"/>
<sequence length="110" mass="11355">MNYNTGVQNSGSIGGSVTNNQGPPADERRQLADIDEALARAVRLIQEDSRDLDAPDECLALLGVARRQLAAPESRTGAVAILRDVNQRCGGAPGVASLIASAVSLAAALM</sequence>
<dbReference type="RefSeq" id="WP_358474254.1">
    <property type="nucleotide sequence ID" value="NZ_JBEZAE010000004.1"/>
</dbReference>
<evidence type="ECO:0000256" key="1">
    <source>
        <dbReference type="SAM" id="MobiDB-lite"/>
    </source>
</evidence>
<feature type="compositionally biased region" description="Polar residues" evidence="1">
    <location>
        <begin position="1"/>
        <end position="22"/>
    </location>
</feature>
<dbReference type="Proteomes" id="UP001551329">
    <property type="component" value="Unassembled WGS sequence"/>
</dbReference>
<feature type="region of interest" description="Disordered" evidence="1">
    <location>
        <begin position="1"/>
        <end position="28"/>
    </location>
</feature>
<protein>
    <submittedName>
        <fullName evidence="2">Uncharacterized protein</fullName>
    </submittedName>
</protein>
<gene>
    <name evidence="2" type="ORF">AB0A88_08855</name>
</gene>
<reference evidence="2 3" key="1">
    <citation type="submission" date="2024-06" db="EMBL/GenBank/DDBJ databases">
        <title>The Natural Products Discovery Center: Release of the First 8490 Sequenced Strains for Exploring Actinobacteria Biosynthetic Diversity.</title>
        <authorList>
            <person name="Kalkreuter E."/>
            <person name="Kautsar S.A."/>
            <person name="Yang D."/>
            <person name="Bader C.D."/>
            <person name="Teijaro C.N."/>
            <person name="Fluegel L."/>
            <person name="Davis C.M."/>
            <person name="Simpson J.R."/>
            <person name="Lauterbach L."/>
            <person name="Steele A.D."/>
            <person name="Gui C."/>
            <person name="Meng S."/>
            <person name="Li G."/>
            <person name="Viehrig K."/>
            <person name="Ye F."/>
            <person name="Su P."/>
            <person name="Kiefer A.F."/>
            <person name="Nichols A."/>
            <person name="Cepeda A.J."/>
            <person name="Yan W."/>
            <person name="Fan B."/>
            <person name="Jiang Y."/>
            <person name="Adhikari A."/>
            <person name="Zheng C.-J."/>
            <person name="Schuster L."/>
            <person name="Cowan T.M."/>
            <person name="Smanski M.J."/>
            <person name="Chevrette M.G."/>
            <person name="De Carvalho L.P.S."/>
            <person name="Shen B."/>
        </authorList>
    </citation>
    <scope>NUCLEOTIDE SEQUENCE [LARGE SCALE GENOMIC DNA]</scope>
    <source>
        <strain evidence="2 3">NPDC045974</strain>
    </source>
</reference>
<organism evidence="2 3">
    <name type="scientific">Streptomyces narbonensis</name>
    <dbReference type="NCBI Taxonomy" id="67333"/>
    <lineage>
        <taxon>Bacteria</taxon>
        <taxon>Bacillati</taxon>
        <taxon>Actinomycetota</taxon>
        <taxon>Actinomycetes</taxon>
        <taxon>Kitasatosporales</taxon>
        <taxon>Streptomycetaceae</taxon>
        <taxon>Streptomyces</taxon>
    </lineage>
</organism>
<keyword evidence="3" id="KW-1185">Reference proteome</keyword>